<feature type="compositionally biased region" description="Basic and acidic residues" evidence="1">
    <location>
        <begin position="11"/>
        <end position="25"/>
    </location>
</feature>
<gene>
    <name evidence="2" type="ORF">CEXT_24691</name>
</gene>
<proteinExistence type="predicted"/>
<dbReference type="Proteomes" id="UP001054945">
    <property type="component" value="Unassembled WGS sequence"/>
</dbReference>
<evidence type="ECO:0000313" key="2">
    <source>
        <dbReference type="EMBL" id="GIY66639.1"/>
    </source>
</evidence>
<sequence length="108" mass="12588">MHSYALHYPRKREQPSKEEEEEKRSLALGKTENPDPGTTFPFIFLPECSLRFFGLTSVSGCHPSRDPRHEVPSAYPFYHLDRSLISRFISGIFFIDVLLLSHRDGFFR</sequence>
<dbReference type="AlphaFoldDB" id="A0AAV4V9E5"/>
<evidence type="ECO:0000313" key="3">
    <source>
        <dbReference type="Proteomes" id="UP001054945"/>
    </source>
</evidence>
<feature type="region of interest" description="Disordered" evidence="1">
    <location>
        <begin position="1"/>
        <end position="37"/>
    </location>
</feature>
<name>A0AAV4V9E5_CAEEX</name>
<accession>A0AAV4V9E5</accession>
<organism evidence="2 3">
    <name type="scientific">Caerostris extrusa</name>
    <name type="common">Bark spider</name>
    <name type="synonym">Caerostris bankana</name>
    <dbReference type="NCBI Taxonomy" id="172846"/>
    <lineage>
        <taxon>Eukaryota</taxon>
        <taxon>Metazoa</taxon>
        <taxon>Ecdysozoa</taxon>
        <taxon>Arthropoda</taxon>
        <taxon>Chelicerata</taxon>
        <taxon>Arachnida</taxon>
        <taxon>Araneae</taxon>
        <taxon>Araneomorphae</taxon>
        <taxon>Entelegynae</taxon>
        <taxon>Araneoidea</taxon>
        <taxon>Araneidae</taxon>
        <taxon>Caerostris</taxon>
    </lineage>
</organism>
<evidence type="ECO:0000256" key="1">
    <source>
        <dbReference type="SAM" id="MobiDB-lite"/>
    </source>
</evidence>
<comment type="caution">
    <text evidence="2">The sequence shown here is derived from an EMBL/GenBank/DDBJ whole genome shotgun (WGS) entry which is preliminary data.</text>
</comment>
<reference evidence="2 3" key="1">
    <citation type="submission" date="2021-06" db="EMBL/GenBank/DDBJ databases">
        <title>Caerostris extrusa draft genome.</title>
        <authorList>
            <person name="Kono N."/>
            <person name="Arakawa K."/>
        </authorList>
    </citation>
    <scope>NUCLEOTIDE SEQUENCE [LARGE SCALE GENOMIC DNA]</scope>
</reference>
<dbReference type="EMBL" id="BPLR01014137">
    <property type="protein sequence ID" value="GIY66639.1"/>
    <property type="molecule type" value="Genomic_DNA"/>
</dbReference>
<keyword evidence="3" id="KW-1185">Reference proteome</keyword>
<protein>
    <submittedName>
        <fullName evidence="2">Uncharacterized protein</fullName>
    </submittedName>
</protein>